<dbReference type="InterPro" id="IPR041657">
    <property type="entry name" value="HTH_17"/>
</dbReference>
<feature type="domain" description="Helix-turn-helix" evidence="1">
    <location>
        <begin position="6"/>
        <end position="54"/>
    </location>
</feature>
<dbReference type="EMBL" id="JXYS01000074">
    <property type="protein sequence ID" value="KJF16773.1"/>
    <property type="molecule type" value="Genomic_DNA"/>
</dbReference>
<sequence length="59" mass="6809">MFEDELMRVREVADVMKVSTTTVYRLIATSELPATRVGKAWRIRRGDVESYLKRGGYIS</sequence>
<dbReference type="OrthoDB" id="5524782at2"/>
<proteinExistence type="predicted"/>
<keyword evidence="3" id="KW-1185">Reference proteome</keyword>
<dbReference type="Pfam" id="PF12728">
    <property type="entry name" value="HTH_17"/>
    <property type="match status" value="1"/>
</dbReference>
<dbReference type="NCBIfam" id="TIGR01764">
    <property type="entry name" value="excise"/>
    <property type="match status" value="1"/>
</dbReference>
<reference evidence="2 3" key="1">
    <citation type="submission" date="2015-01" db="EMBL/GenBank/DDBJ databases">
        <title>Draft genome of the acidophilic iron oxidizer Acidithrix ferrooxidans strain Py-F3.</title>
        <authorList>
            <person name="Poehlein A."/>
            <person name="Eisen S."/>
            <person name="Schloemann M."/>
            <person name="Johnson B.D."/>
            <person name="Daniel R."/>
            <person name="Muehling M."/>
        </authorList>
    </citation>
    <scope>NUCLEOTIDE SEQUENCE [LARGE SCALE GENOMIC DNA]</scope>
    <source>
        <strain evidence="2 3">Py-F3</strain>
    </source>
</reference>
<protein>
    <submittedName>
        <fullName evidence="2">Helix-turn-helix domain protein</fullName>
    </submittedName>
</protein>
<evidence type="ECO:0000259" key="1">
    <source>
        <dbReference type="Pfam" id="PF12728"/>
    </source>
</evidence>
<accession>A0A0D8HFS2</accession>
<dbReference type="SUPFAM" id="SSF46955">
    <property type="entry name" value="Putative DNA-binding domain"/>
    <property type="match status" value="1"/>
</dbReference>
<name>A0A0D8HFS2_9ACTN</name>
<gene>
    <name evidence="2" type="ORF">AXFE_23520</name>
</gene>
<dbReference type="RefSeq" id="WP_052605963.1">
    <property type="nucleotide sequence ID" value="NZ_JXYS01000074.1"/>
</dbReference>
<organism evidence="2 3">
    <name type="scientific">Acidithrix ferrooxidans</name>
    <dbReference type="NCBI Taxonomy" id="1280514"/>
    <lineage>
        <taxon>Bacteria</taxon>
        <taxon>Bacillati</taxon>
        <taxon>Actinomycetota</taxon>
        <taxon>Acidimicrobiia</taxon>
        <taxon>Acidimicrobiales</taxon>
        <taxon>Acidimicrobiaceae</taxon>
        <taxon>Acidithrix</taxon>
    </lineage>
</organism>
<dbReference type="AlphaFoldDB" id="A0A0D8HFS2"/>
<dbReference type="InterPro" id="IPR009061">
    <property type="entry name" value="DNA-bd_dom_put_sf"/>
</dbReference>
<dbReference type="InterPro" id="IPR010093">
    <property type="entry name" value="SinI_DNA-bd"/>
</dbReference>
<dbReference type="STRING" id="1280514.AXFE_23520"/>
<evidence type="ECO:0000313" key="2">
    <source>
        <dbReference type="EMBL" id="KJF16773.1"/>
    </source>
</evidence>
<comment type="caution">
    <text evidence="2">The sequence shown here is derived from an EMBL/GenBank/DDBJ whole genome shotgun (WGS) entry which is preliminary data.</text>
</comment>
<evidence type="ECO:0000313" key="3">
    <source>
        <dbReference type="Proteomes" id="UP000032360"/>
    </source>
</evidence>
<dbReference type="GO" id="GO:0003677">
    <property type="term" value="F:DNA binding"/>
    <property type="evidence" value="ECO:0007669"/>
    <property type="project" value="InterPro"/>
</dbReference>
<dbReference type="Proteomes" id="UP000032360">
    <property type="component" value="Unassembled WGS sequence"/>
</dbReference>